<dbReference type="Pfam" id="PF01121">
    <property type="entry name" value="CoaE"/>
    <property type="match status" value="1"/>
</dbReference>
<dbReference type="Gene3D" id="3.40.50.300">
    <property type="entry name" value="P-loop containing nucleotide triphosphate hydrolases"/>
    <property type="match status" value="1"/>
</dbReference>
<evidence type="ECO:0000313" key="11">
    <source>
        <dbReference type="Proteomes" id="UP001154312"/>
    </source>
</evidence>
<evidence type="ECO:0000256" key="7">
    <source>
        <dbReference type="ARBA" id="ARBA00022993"/>
    </source>
</evidence>
<evidence type="ECO:0000256" key="3">
    <source>
        <dbReference type="ARBA" id="ARBA00022679"/>
    </source>
</evidence>
<dbReference type="RefSeq" id="WP_277443908.1">
    <property type="nucleotide sequence ID" value="NZ_JAKOAV010000016.1"/>
</dbReference>
<comment type="catalytic activity">
    <reaction evidence="8">
        <text>3'-dephospho-CoA + ATP = ADP + CoA + H(+)</text>
        <dbReference type="Rhea" id="RHEA:18245"/>
        <dbReference type="ChEBI" id="CHEBI:15378"/>
        <dbReference type="ChEBI" id="CHEBI:30616"/>
        <dbReference type="ChEBI" id="CHEBI:57287"/>
        <dbReference type="ChEBI" id="CHEBI:57328"/>
        <dbReference type="ChEBI" id="CHEBI:456216"/>
        <dbReference type="EC" id="2.7.1.24"/>
    </reaction>
</comment>
<dbReference type="NCBIfam" id="TIGR00152">
    <property type="entry name" value="dephospho-CoA kinase"/>
    <property type="match status" value="1"/>
</dbReference>
<comment type="caution">
    <text evidence="10">The sequence shown here is derived from an EMBL/GenBank/DDBJ whole genome shotgun (WGS) entry which is preliminary data.</text>
</comment>
<dbReference type="HAMAP" id="MF_00376">
    <property type="entry name" value="Dephospho_CoA_kinase"/>
    <property type="match status" value="1"/>
</dbReference>
<gene>
    <name evidence="8 10" type="primary">coaE</name>
    <name evidence="10" type="ORF">L7E55_09425</name>
</gene>
<comment type="subcellular location">
    <subcellularLocation>
        <location evidence="8">Cytoplasm</location>
    </subcellularLocation>
</comment>
<dbReference type="FunFam" id="3.40.50.300:FF:000991">
    <property type="entry name" value="Dephospho-CoA kinase"/>
    <property type="match status" value="1"/>
</dbReference>
<dbReference type="GO" id="GO:0015937">
    <property type="term" value="P:coenzyme A biosynthetic process"/>
    <property type="evidence" value="ECO:0007669"/>
    <property type="project" value="UniProtKB-UniRule"/>
</dbReference>
<dbReference type="Proteomes" id="UP001154312">
    <property type="component" value="Unassembled WGS sequence"/>
</dbReference>
<dbReference type="PROSITE" id="PS51219">
    <property type="entry name" value="DPCK"/>
    <property type="match status" value="1"/>
</dbReference>
<feature type="binding site" evidence="8">
    <location>
        <begin position="11"/>
        <end position="16"/>
    </location>
    <ligand>
        <name>ATP</name>
        <dbReference type="ChEBI" id="CHEBI:30616"/>
    </ligand>
</feature>
<comment type="function">
    <text evidence="8">Catalyzes the phosphorylation of the 3'-hydroxyl group of dephosphocoenzyme A to form coenzyme A.</text>
</comment>
<dbReference type="PANTHER" id="PTHR10695">
    <property type="entry name" value="DEPHOSPHO-COA KINASE-RELATED"/>
    <property type="match status" value="1"/>
</dbReference>
<evidence type="ECO:0000256" key="8">
    <source>
        <dbReference type="HAMAP-Rule" id="MF_00376"/>
    </source>
</evidence>
<keyword evidence="6 8" id="KW-0067">ATP-binding</keyword>
<evidence type="ECO:0000256" key="2">
    <source>
        <dbReference type="ARBA" id="ARBA00022490"/>
    </source>
</evidence>
<keyword evidence="11" id="KW-1185">Reference proteome</keyword>
<dbReference type="InterPro" id="IPR001977">
    <property type="entry name" value="Depp_CoAkinase"/>
</dbReference>
<keyword evidence="4 8" id="KW-0547">Nucleotide-binding</keyword>
<organism evidence="10 11">
    <name type="scientific">Pelotomaculum isophthalicicum JI</name>
    <dbReference type="NCBI Taxonomy" id="947010"/>
    <lineage>
        <taxon>Bacteria</taxon>
        <taxon>Bacillati</taxon>
        <taxon>Bacillota</taxon>
        <taxon>Clostridia</taxon>
        <taxon>Eubacteriales</taxon>
        <taxon>Desulfotomaculaceae</taxon>
        <taxon>Pelotomaculum</taxon>
    </lineage>
</organism>
<evidence type="ECO:0000256" key="6">
    <source>
        <dbReference type="ARBA" id="ARBA00022840"/>
    </source>
</evidence>
<dbReference type="GO" id="GO:0005737">
    <property type="term" value="C:cytoplasm"/>
    <property type="evidence" value="ECO:0007669"/>
    <property type="project" value="UniProtKB-SubCell"/>
</dbReference>
<keyword evidence="7 8" id="KW-0173">Coenzyme A biosynthesis</keyword>
<evidence type="ECO:0000313" key="10">
    <source>
        <dbReference type="EMBL" id="MDF9408575.1"/>
    </source>
</evidence>
<dbReference type="PANTHER" id="PTHR10695:SF46">
    <property type="entry name" value="BIFUNCTIONAL COENZYME A SYNTHASE-RELATED"/>
    <property type="match status" value="1"/>
</dbReference>
<evidence type="ECO:0000256" key="5">
    <source>
        <dbReference type="ARBA" id="ARBA00022777"/>
    </source>
</evidence>
<dbReference type="EMBL" id="JAKOAV010000016">
    <property type="protein sequence ID" value="MDF9408575.1"/>
    <property type="molecule type" value="Genomic_DNA"/>
</dbReference>
<protein>
    <recommendedName>
        <fullName evidence="8 9">Dephospho-CoA kinase</fullName>
        <ecNumber evidence="8 9">2.7.1.24</ecNumber>
    </recommendedName>
    <alternativeName>
        <fullName evidence="8">Dephosphocoenzyme A kinase</fullName>
    </alternativeName>
</protein>
<comment type="pathway">
    <text evidence="8">Cofactor biosynthesis; coenzyme A biosynthesis; CoA from (R)-pantothenate: step 5/5.</text>
</comment>
<dbReference type="SUPFAM" id="SSF52540">
    <property type="entry name" value="P-loop containing nucleoside triphosphate hydrolases"/>
    <property type="match status" value="1"/>
</dbReference>
<comment type="similarity">
    <text evidence="1 8">Belongs to the CoaE family.</text>
</comment>
<keyword evidence="3 8" id="KW-0808">Transferase</keyword>
<proteinExistence type="inferred from homology"/>
<name>A0A9X4JU72_9FIRM</name>
<dbReference type="EC" id="2.7.1.24" evidence="8 9"/>
<keyword evidence="5 8" id="KW-0418">Kinase</keyword>
<dbReference type="AlphaFoldDB" id="A0A9X4JU72"/>
<dbReference type="GO" id="GO:0005524">
    <property type="term" value="F:ATP binding"/>
    <property type="evidence" value="ECO:0007669"/>
    <property type="project" value="UniProtKB-UniRule"/>
</dbReference>
<dbReference type="GO" id="GO:0004140">
    <property type="term" value="F:dephospho-CoA kinase activity"/>
    <property type="evidence" value="ECO:0007669"/>
    <property type="project" value="UniProtKB-UniRule"/>
</dbReference>
<reference evidence="10" key="1">
    <citation type="submission" date="2022-02" db="EMBL/GenBank/DDBJ databases">
        <authorList>
            <person name="Leng L."/>
        </authorList>
    </citation>
    <scope>NUCLEOTIDE SEQUENCE</scope>
    <source>
        <strain evidence="10">JI</strain>
    </source>
</reference>
<dbReference type="InterPro" id="IPR027417">
    <property type="entry name" value="P-loop_NTPase"/>
</dbReference>
<evidence type="ECO:0000256" key="1">
    <source>
        <dbReference type="ARBA" id="ARBA00009018"/>
    </source>
</evidence>
<keyword evidence="2 8" id="KW-0963">Cytoplasm</keyword>
<dbReference type="CDD" id="cd02022">
    <property type="entry name" value="DPCK"/>
    <property type="match status" value="1"/>
</dbReference>
<evidence type="ECO:0000256" key="4">
    <source>
        <dbReference type="ARBA" id="ARBA00022741"/>
    </source>
</evidence>
<sequence length="209" mass="23086">MLVIGLTGNIGSGKSTVSRYLESLGSVVIDADQVAREIVQPGTPALAEIVKVFGPGVLNSDGTLDRKKTSSIVFTDPDALAKLNAITHPRIVEAIESEKIKFNNLPDSRDRLLVIDAPLLIEVGLHKSVDEIWVVKVDAQKQVERLIERDGLSDEEARKRVAAQMPQVEKLKYARRVIDNNGSPEETKRQIDQHLADLKNEHVQEADQI</sequence>
<accession>A0A9X4JU72</accession>
<evidence type="ECO:0000256" key="9">
    <source>
        <dbReference type="NCBIfam" id="TIGR00152"/>
    </source>
</evidence>